<protein>
    <recommendedName>
        <fullName evidence="3">Peptidase family U32</fullName>
    </recommendedName>
</protein>
<name>A0A1M6MP83_9FIRM</name>
<dbReference type="AlphaFoldDB" id="A0A1M6MP83"/>
<reference evidence="1 2" key="1">
    <citation type="submission" date="2016-11" db="EMBL/GenBank/DDBJ databases">
        <authorList>
            <person name="Jaros S."/>
            <person name="Januszkiewicz K."/>
            <person name="Wedrychowicz H."/>
        </authorList>
    </citation>
    <scope>NUCLEOTIDE SEQUENCE [LARGE SCALE GENOMIC DNA]</scope>
    <source>
        <strain evidence="1 2">DSM 17477</strain>
    </source>
</reference>
<sequence length="316" mass="35452">MVRIDEGMKAFGYPLEDDFSRKDSEQRFPDGAHYRIEISGIERLANMEVLAKEATRRGVPVHRLISMVGGPAQVASSEIKEMVALAAEQKYEVMVQISNGRGWDIHSMCTTEEGIWGGLYCKGMDQVYNLLKELERLYSLGIRGFLIFDASVLRLIKRMKAEGYLPQDIVIKASVAAGTGSGLYAEMIEEMGATTLNPLADITIPELATMRHMSNLPLDVYMTVVDSMGGMHRYHKAAEIARVAAPVYFKFEPGDREGNIYKEYFPIEAQNQLTVARVTQAECMIEWIERYNPDLKCSPQGPSDLQLCIPNKEILV</sequence>
<evidence type="ECO:0008006" key="3">
    <source>
        <dbReference type="Google" id="ProtNLM"/>
    </source>
</evidence>
<dbReference type="RefSeq" id="WP_073050941.1">
    <property type="nucleotide sequence ID" value="NZ_FQZL01000046.1"/>
</dbReference>
<accession>A0A1M6MP83</accession>
<proteinExistence type="predicted"/>
<dbReference type="STRING" id="1121476.SAMN02745751_03541"/>
<organism evidence="1 2">
    <name type="scientific">Dethiosulfatibacter aminovorans DSM 17477</name>
    <dbReference type="NCBI Taxonomy" id="1121476"/>
    <lineage>
        <taxon>Bacteria</taxon>
        <taxon>Bacillati</taxon>
        <taxon>Bacillota</taxon>
        <taxon>Tissierellia</taxon>
        <taxon>Dethiosulfatibacter</taxon>
    </lineage>
</organism>
<gene>
    <name evidence="1" type="ORF">SAMN02745751_03541</name>
</gene>
<dbReference type="EMBL" id="FQZL01000046">
    <property type="protein sequence ID" value="SHJ85229.1"/>
    <property type="molecule type" value="Genomic_DNA"/>
</dbReference>
<evidence type="ECO:0000313" key="2">
    <source>
        <dbReference type="Proteomes" id="UP000184052"/>
    </source>
</evidence>
<dbReference type="OrthoDB" id="244056at2"/>
<dbReference type="Proteomes" id="UP000184052">
    <property type="component" value="Unassembled WGS sequence"/>
</dbReference>
<keyword evidence="2" id="KW-1185">Reference proteome</keyword>
<evidence type="ECO:0000313" key="1">
    <source>
        <dbReference type="EMBL" id="SHJ85229.1"/>
    </source>
</evidence>